<dbReference type="Gene3D" id="3.20.20.220">
    <property type="match status" value="1"/>
</dbReference>
<evidence type="ECO:0000256" key="4">
    <source>
        <dbReference type="ARBA" id="ARBA00022630"/>
    </source>
</evidence>
<dbReference type="GO" id="GO:0071949">
    <property type="term" value="F:FAD binding"/>
    <property type="evidence" value="ECO:0007669"/>
    <property type="project" value="TreeGrafter"/>
</dbReference>
<evidence type="ECO:0000313" key="7">
    <source>
        <dbReference type="EMBL" id="VFR31271.1"/>
    </source>
</evidence>
<reference evidence="7" key="1">
    <citation type="submission" date="2019-03" db="EMBL/GenBank/DDBJ databases">
        <authorList>
            <person name="Danneels B."/>
        </authorList>
    </citation>
    <scope>NUCLEOTIDE SEQUENCE</scope>
</reference>
<proteinExistence type="inferred from homology"/>
<comment type="pathway">
    <text evidence="2">One-carbon metabolism; tetrahydrofolate interconversion.</text>
</comment>
<dbReference type="GO" id="GO:0004489">
    <property type="term" value="F:methylenetetrahydrofolate reductase [NAD(P)H] activity"/>
    <property type="evidence" value="ECO:0007669"/>
    <property type="project" value="UniProtKB-EC"/>
</dbReference>
<dbReference type="Pfam" id="PF02219">
    <property type="entry name" value="MTHFR"/>
    <property type="match status" value="1"/>
</dbReference>
<comment type="similarity">
    <text evidence="3">Belongs to the methylenetetrahydrofolate reductase family.</text>
</comment>
<dbReference type="EMBL" id="CAADHZ010000023">
    <property type="protein sequence ID" value="VFR31271.1"/>
    <property type="molecule type" value="Genomic_DNA"/>
</dbReference>
<comment type="cofactor">
    <cofactor evidence="1">
        <name>FAD</name>
        <dbReference type="ChEBI" id="CHEBI:57692"/>
    </cofactor>
</comment>
<evidence type="ECO:0000256" key="1">
    <source>
        <dbReference type="ARBA" id="ARBA00001974"/>
    </source>
</evidence>
<dbReference type="GO" id="GO:0009086">
    <property type="term" value="P:methionine biosynthetic process"/>
    <property type="evidence" value="ECO:0007669"/>
    <property type="project" value="TreeGrafter"/>
</dbReference>
<dbReference type="EC" id="1.5.1.20" evidence="7"/>
<organism evidence="7">
    <name type="scientific">plant metagenome</name>
    <dbReference type="NCBI Taxonomy" id="1297885"/>
    <lineage>
        <taxon>unclassified sequences</taxon>
        <taxon>metagenomes</taxon>
        <taxon>organismal metagenomes</taxon>
    </lineage>
</organism>
<evidence type="ECO:0000256" key="3">
    <source>
        <dbReference type="ARBA" id="ARBA00006743"/>
    </source>
</evidence>
<gene>
    <name evidence="7" type="ORF">ANDO1_2142</name>
</gene>
<evidence type="ECO:0000256" key="6">
    <source>
        <dbReference type="ARBA" id="ARBA00023002"/>
    </source>
</evidence>
<dbReference type="InterPro" id="IPR003171">
    <property type="entry name" value="Mehydrof_redctse-like"/>
</dbReference>
<keyword evidence="4" id="KW-0285">Flavoprotein</keyword>
<accession>A0A484Q190</accession>
<keyword evidence="6 7" id="KW-0560">Oxidoreductase</keyword>
<dbReference type="AlphaFoldDB" id="A0A484Q190"/>
<dbReference type="PANTHER" id="PTHR45754">
    <property type="entry name" value="METHYLENETETRAHYDROFOLATE REDUCTASE"/>
    <property type="match status" value="1"/>
</dbReference>
<keyword evidence="5" id="KW-0274">FAD</keyword>
<dbReference type="SUPFAM" id="SSF51730">
    <property type="entry name" value="FAD-linked oxidoreductase"/>
    <property type="match status" value="1"/>
</dbReference>
<dbReference type="InterPro" id="IPR029041">
    <property type="entry name" value="FAD-linked_oxidoreductase-like"/>
</dbReference>
<dbReference type="GO" id="GO:0005829">
    <property type="term" value="C:cytosol"/>
    <property type="evidence" value="ECO:0007669"/>
    <property type="project" value="TreeGrafter"/>
</dbReference>
<evidence type="ECO:0000256" key="5">
    <source>
        <dbReference type="ARBA" id="ARBA00022827"/>
    </source>
</evidence>
<dbReference type="CDD" id="cd00537">
    <property type="entry name" value="MTHFR"/>
    <property type="match status" value="1"/>
</dbReference>
<sequence>MDVAVARRPPLHDCYSMEVSAKDIPALTAVAPRLPPASTISIPYLAGEGNAARLAAARAVRELGFEPMPHISARRVASLAELQAFVARAAAEAGVERCFVIAGDPSTPKGPFPDSFSLIDTGVFERAGIKALGVGGHPEGHPVMSVADRWEVLERKCRGIEGRGMAPSIVTQFVFDADVVLTWLAALRARGIAHPVRVGVPGPAGVAVLARYAAMCGVGACASMLAKYGISIGKLLGTAGPDRFVDRLAAGLTPAHGTVSLHFFPFGGIAQSVGWIEQYRATRKQNTR</sequence>
<evidence type="ECO:0000256" key="2">
    <source>
        <dbReference type="ARBA" id="ARBA00004777"/>
    </source>
</evidence>
<name>A0A484Q190_9ZZZZ</name>
<dbReference type="GO" id="GO:0035999">
    <property type="term" value="P:tetrahydrofolate interconversion"/>
    <property type="evidence" value="ECO:0007669"/>
    <property type="project" value="UniProtKB-UniPathway"/>
</dbReference>
<protein>
    <submittedName>
        <fullName evidence="7">5,10-methylenetetrahydrofolate reductase</fullName>
        <ecNumber evidence="7">1.5.1.20</ecNumber>
    </submittedName>
</protein>
<dbReference type="UniPathway" id="UPA00193"/>
<dbReference type="PANTHER" id="PTHR45754:SF3">
    <property type="entry name" value="METHYLENETETRAHYDROFOLATE REDUCTASE (NADPH)"/>
    <property type="match status" value="1"/>
</dbReference>